<organism evidence="4 5">
    <name type="scientific">Pseudoalteromonas luteoviolacea S4054</name>
    <dbReference type="NCBI Taxonomy" id="1129367"/>
    <lineage>
        <taxon>Bacteria</taxon>
        <taxon>Pseudomonadati</taxon>
        <taxon>Pseudomonadota</taxon>
        <taxon>Gammaproteobacteria</taxon>
        <taxon>Alteromonadales</taxon>
        <taxon>Pseudoalteromonadaceae</taxon>
        <taxon>Pseudoalteromonas</taxon>
    </lineage>
</organism>
<dbReference type="Proteomes" id="UP000033434">
    <property type="component" value="Unassembled WGS sequence"/>
</dbReference>
<keyword evidence="1" id="KW-0378">Hydrolase</keyword>
<feature type="signal peptide" evidence="2">
    <location>
        <begin position="1"/>
        <end position="19"/>
    </location>
</feature>
<dbReference type="PANTHER" id="PTHR42776:SF27">
    <property type="entry name" value="DIPEPTIDYL PEPTIDASE FAMILY MEMBER 6"/>
    <property type="match status" value="1"/>
</dbReference>
<dbReference type="RefSeq" id="WP_046355834.1">
    <property type="nucleotide sequence ID" value="NZ_AUXW01000139.1"/>
</dbReference>
<evidence type="ECO:0000259" key="3">
    <source>
        <dbReference type="Pfam" id="PF00326"/>
    </source>
</evidence>
<dbReference type="AlphaFoldDB" id="A0A0F6AFF2"/>
<feature type="chain" id="PRO_5002499592" description="Peptidase S9 prolyl oligopeptidase catalytic domain-containing protein" evidence="2">
    <location>
        <begin position="20"/>
        <end position="917"/>
    </location>
</feature>
<dbReference type="InterPro" id="IPR011042">
    <property type="entry name" value="6-blade_b-propeller_TolB-like"/>
</dbReference>
<evidence type="ECO:0000256" key="2">
    <source>
        <dbReference type="SAM" id="SignalP"/>
    </source>
</evidence>
<evidence type="ECO:0000256" key="1">
    <source>
        <dbReference type="ARBA" id="ARBA00022801"/>
    </source>
</evidence>
<evidence type="ECO:0000313" key="4">
    <source>
        <dbReference type="EMBL" id="KKE84114.1"/>
    </source>
</evidence>
<accession>A0A0F6AFF2</accession>
<dbReference type="PATRIC" id="fig|1129367.4.peg.2179"/>
<sequence>MKYTYSLIAAALFSGQAMANKAQLEFSDVFDFKYAQGTQLAEDGKVLAFSATPYRGNAQGQVYNLATNKLISTVERGTKAYLNKSATWAAFIQAPTLLAQETATKKEKKALTKNLVLINTQNAQQHVFEQVKDYQLSDDGHWLAYREDKKSQSDDKAKSADTPTITADKKDKALTLVIVDLKTNQTQRFENVVNYGLSPAEYGVLFSQHDETGANNQVQYLDLNNNTVSPLFSEPGVTVSAIAWHPYSSIVAFNLGNYVNEDKRRRSYDVTLWDANIDKLSTIDSPSGWYSSKTAKLEWSDQGERLYFENRPQLNDKAKELKYDNASSLRDFDTIRQQSGLQIWHNQDPEIKTREQNTWKKTNRERQYQAVYHIESKKVIQLADETVRDVTLNTEADYLLGKNDQPYLEKVMYEGFYADYYAVKVSTGAKGYIVKDSPNQPTLSPTGRHAAYFLHDQLWLKDLHQQKETAVSKAVRQAIFSDDQHDYPRPNPGYGFAGWQQDGSTLYAYSKYDIWAFDSVTGDAKRLTSGKETNTRYRVIKLDPKQVGFGKDETLYLSAFNLQNKQTHIAKLSLGTGHIETVLKGQARFDLVKKAKHANKLIFTQQTYHQFPDYWQTDNQFETSQQITNLNPQVSKFAWGQKPELIQYKGYNGENLQGVLIKPADYKPGQQLPVVIYFYRYMSQRMYDFPKMELNHRPNFPMFTSNGYAIFLPDIRFEIGKPGPSSTQTLINAAQKLIDLGVADKNKIGLQGHSWAGYQSAFAVTQTDMFKAVVSGAPVSNMTSAYSGIRLKSGLARQFQYETGQSRIGKTLAEAPELYIENSPVFFADKVNTPILLMFGDTDGAVPWQEGIQYYLALRRHNKDAIFLQYEGEPHHLKQFPNQVDFSIRMMEYFDHYLRGMPAPEWITTGKAYRPES</sequence>
<dbReference type="Gene3D" id="2.120.10.30">
    <property type="entry name" value="TolB, C-terminal domain"/>
    <property type="match status" value="1"/>
</dbReference>
<dbReference type="Gene3D" id="3.40.50.1820">
    <property type="entry name" value="alpha/beta hydrolase"/>
    <property type="match status" value="1"/>
</dbReference>
<dbReference type="PANTHER" id="PTHR42776">
    <property type="entry name" value="SERINE PEPTIDASE S9 FAMILY MEMBER"/>
    <property type="match status" value="1"/>
</dbReference>
<name>A0A0F6AFF2_9GAMM</name>
<gene>
    <name evidence="4" type="ORF">N479_11935</name>
</gene>
<dbReference type="InterPro" id="IPR001375">
    <property type="entry name" value="Peptidase_S9_cat"/>
</dbReference>
<dbReference type="EMBL" id="AUXW01000139">
    <property type="protein sequence ID" value="KKE84114.1"/>
    <property type="molecule type" value="Genomic_DNA"/>
</dbReference>
<dbReference type="InterPro" id="IPR029058">
    <property type="entry name" value="AB_hydrolase_fold"/>
</dbReference>
<comment type="caution">
    <text evidence="4">The sequence shown here is derived from an EMBL/GenBank/DDBJ whole genome shotgun (WGS) entry which is preliminary data.</text>
</comment>
<dbReference type="Pfam" id="PF00326">
    <property type="entry name" value="Peptidase_S9"/>
    <property type="match status" value="1"/>
</dbReference>
<feature type="domain" description="Peptidase S9 prolyl oligopeptidase catalytic" evidence="3">
    <location>
        <begin position="726"/>
        <end position="899"/>
    </location>
</feature>
<keyword evidence="2" id="KW-0732">Signal</keyword>
<evidence type="ECO:0000313" key="5">
    <source>
        <dbReference type="Proteomes" id="UP000033434"/>
    </source>
</evidence>
<reference evidence="4 5" key="1">
    <citation type="journal article" date="2015" name="BMC Genomics">
        <title>Genome mining reveals unlocked bioactive potential of marine Gram-negative bacteria.</title>
        <authorList>
            <person name="Machado H."/>
            <person name="Sonnenschein E.C."/>
            <person name="Melchiorsen J."/>
            <person name="Gram L."/>
        </authorList>
    </citation>
    <scope>NUCLEOTIDE SEQUENCE [LARGE SCALE GENOMIC DNA]</scope>
    <source>
        <strain evidence="4 5">S4054</strain>
    </source>
</reference>
<protein>
    <recommendedName>
        <fullName evidence="3">Peptidase S9 prolyl oligopeptidase catalytic domain-containing protein</fullName>
    </recommendedName>
</protein>
<dbReference type="SUPFAM" id="SSF82171">
    <property type="entry name" value="DPP6 N-terminal domain-like"/>
    <property type="match status" value="1"/>
</dbReference>
<dbReference type="GO" id="GO:0006508">
    <property type="term" value="P:proteolysis"/>
    <property type="evidence" value="ECO:0007669"/>
    <property type="project" value="InterPro"/>
</dbReference>
<dbReference type="SUPFAM" id="SSF53474">
    <property type="entry name" value="alpha/beta-Hydrolases"/>
    <property type="match status" value="1"/>
</dbReference>
<proteinExistence type="predicted"/>
<dbReference type="GO" id="GO:0004252">
    <property type="term" value="F:serine-type endopeptidase activity"/>
    <property type="evidence" value="ECO:0007669"/>
    <property type="project" value="TreeGrafter"/>
</dbReference>